<comment type="pathway">
    <text evidence="3 19">Cofactor biosynthesis; adenosylcobalamin biosynthesis; adenosylcobalamin from cob(II)yrinate a,c-diamide: step 7/7.</text>
</comment>
<keyword evidence="7 19" id="KW-1003">Cell membrane</keyword>
<keyword evidence="13 19" id="KW-0472">Membrane</keyword>
<name>A0A7W7N307_9CAUL</name>
<dbReference type="AlphaFoldDB" id="A0A7W7N307"/>
<evidence type="ECO:0000256" key="3">
    <source>
        <dbReference type="ARBA" id="ARBA00004663"/>
    </source>
</evidence>
<evidence type="ECO:0000256" key="7">
    <source>
        <dbReference type="ARBA" id="ARBA00022475"/>
    </source>
</evidence>
<keyword evidence="21" id="KW-1185">Reference proteome</keyword>
<dbReference type="InterPro" id="IPR003805">
    <property type="entry name" value="CobS"/>
</dbReference>
<dbReference type="EMBL" id="JACHKY010000002">
    <property type="protein sequence ID" value="MBB4797900.1"/>
    <property type="molecule type" value="Genomic_DNA"/>
</dbReference>
<evidence type="ECO:0000256" key="4">
    <source>
        <dbReference type="ARBA" id="ARBA00010561"/>
    </source>
</evidence>
<feature type="transmembrane region" description="Helical" evidence="19">
    <location>
        <begin position="140"/>
        <end position="160"/>
    </location>
</feature>
<proteinExistence type="inferred from homology"/>
<organism evidence="20 21">
    <name type="scientific">Brevundimonas bullata</name>
    <dbReference type="NCBI Taxonomy" id="13160"/>
    <lineage>
        <taxon>Bacteria</taxon>
        <taxon>Pseudomonadati</taxon>
        <taxon>Pseudomonadota</taxon>
        <taxon>Alphaproteobacteria</taxon>
        <taxon>Caulobacterales</taxon>
        <taxon>Caulobacteraceae</taxon>
        <taxon>Brevundimonas</taxon>
    </lineage>
</organism>
<dbReference type="UniPathway" id="UPA00148">
    <property type="reaction ID" value="UER00238"/>
</dbReference>
<gene>
    <name evidence="19" type="primary">cobS</name>
    <name evidence="20" type="ORF">HNP32_001624</name>
</gene>
<comment type="subcellular location">
    <subcellularLocation>
        <location evidence="2 19">Cell membrane</location>
        <topology evidence="2 19">Multi-pass membrane protein</topology>
    </subcellularLocation>
</comment>
<evidence type="ECO:0000256" key="10">
    <source>
        <dbReference type="ARBA" id="ARBA00022692"/>
    </source>
</evidence>
<comment type="cofactor">
    <cofactor evidence="1 19">
        <name>Mg(2+)</name>
        <dbReference type="ChEBI" id="CHEBI:18420"/>
    </cofactor>
</comment>
<keyword evidence="10 19" id="KW-0812">Transmembrane</keyword>
<reference evidence="20 21" key="1">
    <citation type="submission" date="2020-08" db="EMBL/GenBank/DDBJ databases">
        <title>Functional genomics of gut bacteria from endangered species of beetles.</title>
        <authorList>
            <person name="Carlos-Shanley C."/>
        </authorList>
    </citation>
    <scope>NUCLEOTIDE SEQUENCE [LARGE SCALE GENOMIC DNA]</scope>
    <source>
        <strain evidence="20 21">S00123</strain>
    </source>
</reference>
<comment type="catalytic activity">
    <reaction evidence="17 19">
        <text>alpha-ribazole + adenosylcob(III)inamide-GDP = adenosylcob(III)alamin + GMP + H(+)</text>
        <dbReference type="Rhea" id="RHEA:16049"/>
        <dbReference type="ChEBI" id="CHEBI:10329"/>
        <dbReference type="ChEBI" id="CHEBI:15378"/>
        <dbReference type="ChEBI" id="CHEBI:18408"/>
        <dbReference type="ChEBI" id="CHEBI:58115"/>
        <dbReference type="ChEBI" id="CHEBI:60487"/>
        <dbReference type="EC" id="2.7.8.26"/>
    </reaction>
</comment>
<dbReference type="PANTHER" id="PTHR34148">
    <property type="entry name" value="ADENOSYLCOBINAMIDE-GDP RIBAZOLETRANSFERASE"/>
    <property type="match status" value="1"/>
</dbReference>
<dbReference type="GO" id="GO:0005886">
    <property type="term" value="C:plasma membrane"/>
    <property type="evidence" value="ECO:0007669"/>
    <property type="project" value="UniProtKB-SubCell"/>
</dbReference>
<dbReference type="RefSeq" id="WP_184268826.1">
    <property type="nucleotide sequence ID" value="NZ_JACHKY010000002.1"/>
</dbReference>
<evidence type="ECO:0000256" key="19">
    <source>
        <dbReference type="HAMAP-Rule" id="MF_00719"/>
    </source>
</evidence>
<comment type="catalytic activity">
    <reaction evidence="18 19">
        <text>alpha-ribazole 5'-phosphate + adenosylcob(III)inamide-GDP = adenosylcob(III)alamin 5'-phosphate + GMP + H(+)</text>
        <dbReference type="Rhea" id="RHEA:23560"/>
        <dbReference type="ChEBI" id="CHEBI:15378"/>
        <dbReference type="ChEBI" id="CHEBI:57918"/>
        <dbReference type="ChEBI" id="CHEBI:58115"/>
        <dbReference type="ChEBI" id="CHEBI:60487"/>
        <dbReference type="ChEBI" id="CHEBI:60493"/>
        <dbReference type="EC" id="2.7.8.26"/>
    </reaction>
</comment>
<feature type="transmembrane region" description="Helical" evidence="19">
    <location>
        <begin position="112"/>
        <end position="134"/>
    </location>
</feature>
<comment type="function">
    <text evidence="14 19">Joins adenosylcobinamide-GDP and alpha-ribazole to generate adenosylcobalamin (Ado-cobalamin). Also synthesizes adenosylcobalamin 5'-phosphate from adenosylcobinamide-GDP and alpha-ribazole 5'-phosphate.</text>
</comment>
<evidence type="ECO:0000256" key="6">
    <source>
        <dbReference type="ARBA" id="ARBA00015850"/>
    </source>
</evidence>
<evidence type="ECO:0000256" key="9">
    <source>
        <dbReference type="ARBA" id="ARBA00022679"/>
    </source>
</evidence>
<keyword evidence="12 19" id="KW-1133">Transmembrane helix</keyword>
<evidence type="ECO:0000256" key="17">
    <source>
        <dbReference type="ARBA" id="ARBA00048623"/>
    </source>
</evidence>
<evidence type="ECO:0000256" key="18">
    <source>
        <dbReference type="ARBA" id="ARBA00049504"/>
    </source>
</evidence>
<accession>A0A7W7N307</accession>
<comment type="similarity">
    <text evidence="4 19">Belongs to the CobS family.</text>
</comment>
<sequence>MVIRHEARLFVCAVQFLTRIPTPQLAGFQPEWIQQSARYYSLVGQLVGGMSALILYGAAQVWSPWIAALLAVAAGVVLTGGFHEDGLADTADGLGGGLTRARRLEIMKDSRLGSYGALALGLTLALRVAALAMLTQTSPLFAAVALLASHGLGRAAAVGAMTIMPYGGDPGMAKEGRPDRASWVGLTVAVLIALWPLIFFSPTTGAGGVALGLAAAAIPAWLAWRLLGGRTGDVLGAVEQAFEVGFLLAVAGLAVR</sequence>
<evidence type="ECO:0000256" key="16">
    <source>
        <dbReference type="ARBA" id="ARBA00032853"/>
    </source>
</evidence>
<dbReference type="EC" id="2.7.8.26" evidence="5 19"/>
<comment type="caution">
    <text evidence="20">The sequence shown here is derived from an EMBL/GenBank/DDBJ whole genome shotgun (WGS) entry which is preliminary data.</text>
</comment>
<evidence type="ECO:0000256" key="8">
    <source>
        <dbReference type="ARBA" id="ARBA00022573"/>
    </source>
</evidence>
<protein>
    <recommendedName>
        <fullName evidence="6 19">Adenosylcobinamide-GDP ribazoletransferase</fullName>
        <ecNumber evidence="5 19">2.7.8.26</ecNumber>
    </recommendedName>
    <alternativeName>
        <fullName evidence="16 19">Cobalamin synthase</fullName>
    </alternativeName>
    <alternativeName>
        <fullName evidence="15 19">Cobalamin-5'-phosphate synthase</fullName>
    </alternativeName>
</protein>
<evidence type="ECO:0000256" key="13">
    <source>
        <dbReference type="ARBA" id="ARBA00023136"/>
    </source>
</evidence>
<keyword evidence="8 19" id="KW-0169">Cobalamin biosynthesis</keyword>
<dbReference type="Proteomes" id="UP000539957">
    <property type="component" value="Unassembled WGS sequence"/>
</dbReference>
<dbReference type="GO" id="GO:0009236">
    <property type="term" value="P:cobalamin biosynthetic process"/>
    <property type="evidence" value="ECO:0007669"/>
    <property type="project" value="UniProtKB-UniRule"/>
</dbReference>
<feature type="transmembrane region" description="Helical" evidence="19">
    <location>
        <begin position="65"/>
        <end position="82"/>
    </location>
</feature>
<evidence type="ECO:0000256" key="11">
    <source>
        <dbReference type="ARBA" id="ARBA00022842"/>
    </source>
</evidence>
<dbReference type="HAMAP" id="MF_00719">
    <property type="entry name" value="CobS"/>
    <property type="match status" value="1"/>
</dbReference>
<evidence type="ECO:0000256" key="5">
    <source>
        <dbReference type="ARBA" id="ARBA00013200"/>
    </source>
</evidence>
<evidence type="ECO:0000256" key="2">
    <source>
        <dbReference type="ARBA" id="ARBA00004651"/>
    </source>
</evidence>
<dbReference type="GO" id="GO:0051073">
    <property type="term" value="F:adenosylcobinamide-GDP ribazoletransferase activity"/>
    <property type="evidence" value="ECO:0007669"/>
    <property type="project" value="UniProtKB-UniRule"/>
</dbReference>
<feature type="transmembrane region" description="Helical" evidence="19">
    <location>
        <begin position="206"/>
        <end position="227"/>
    </location>
</feature>
<feature type="transmembrane region" description="Helical" evidence="19">
    <location>
        <begin position="39"/>
        <end position="59"/>
    </location>
</feature>
<dbReference type="GO" id="GO:0008818">
    <property type="term" value="F:cobalamin 5'-phosphate synthase activity"/>
    <property type="evidence" value="ECO:0007669"/>
    <property type="project" value="UniProtKB-UniRule"/>
</dbReference>
<evidence type="ECO:0000313" key="20">
    <source>
        <dbReference type="EMBL" id="MBB4797900.1"/>
    </source>
</evidence>
<evidence type="ECO:0000256" key="14">
    <source>
        <dbReference type="ARBA" id="ARBA00025228"/>
    </source>
</evidence>
<feature type="transmembrane region" description="Helical" evidence="19">
    <location>
        <begin position="181"/>
        <end position="200"/>
    </location>
</feature>
<keyword evidence="9 19" id="KW-0808">Transferase</keyword>
<dbReference type="Pfam" id="PF02654">
    <property type="entry name" value="CobS"/>
    <property type="match status" value="1"/>
</dbReference>
<evidence type="ECO:0000256" key="15">
    <source>
        <dbReference type="ARBA" id="ARBA00032605"/>
    </source>
</evidence>
<evidence type="ECO:0000313" key="21">
    <source>
        <dbReference type="Proteomes" id="UP000539957"/>
    </source>
</evidence>
<evidence type="ECO:0000256" key="1">
    <source>
        <dbReference type="ARBA" id="ARBA00001946"/>
    </source>
</evidence>
<dbReference type="PANTHER" id="PTHR34148:SF1">
    <property type="entry name" value="ADENOSYLCOBINAMIDE-GDP RIBAZOLETRANSFERASE"/>
    <property type="match status" value="1"/>
</dbReference>
<keyword evidence="11 19" id="KW-0460">Magnesium</keyword>
<evidence type="ECO:0000256" key="12">
    <source>
        <dbReference type="ARBA" id="ARBA00022989"/>
    </source>
</evidence>